<dbReference type="RefSeq" id="WP_282538750.1">
    <property type="nucleotide sequence ID" value="NZ_JASCIS010000044.1"/>
</dbReference>
<dbReference type="EMBL" id="JASCIS010000044">
    <property type="protein sequence ID" value="MDI3422896.1"/>
    <property type="molecule type" value="Genomic_DNA"/>
</dbReference>
<dbReference type="InterPro" id="IPR001387">
    <property type="entry name" value="Cro/C1-type_HTH"/>
</dbReference>
<keyword evidence="2" id="KW-1185">Reference proteome</keyword>
<dbReference type="Gene3D" id="1.25.40.10">
    <property type="entry name" value="Tetratricopeptide repeat domain"/>
    <property type="match status" value="1"/>
</dbReference>
<organism evidence="1 2">
    <name type="scientific">Streptomyces luteolus</name>
    <dbReference type="NCBI Taxonomy" id="3043615"/>
    <lineage>
        <taxon>Bacteria</taxon>
        <taxon>Bacillati</taxon>
        <taxon>Actinomycetota</taxon>
        <taxon>Actinomycetes</taxon>
        <taxon>Kitasatosporales</taxon>
        <taxon>Streptomycetaceae</taxon>
        <taxon>Streptomyces</taxon>
    </lineage>
</organism>
<dbReference type="InterPro" id="IPR011990">
    <property type="entry name" value="TPR-like_helical_dom_sf"/>
</dbReference>
<accession>A0ABT6T5I9</accession>
<name>A0ABT6T5I9_9ACTN</name>
<evidence type="ECO:0000313" key="2">
    <source>
        <dbReference type="Proteomes" id="UP001237105"/>
    </source>
</evidence>
<dbReference type="CDD" id="cd00093">
    <property type="entry name" value="HTH_XRE"/>
    <property type="match status" value="1"/>
</dbReference>
<protein>
    <submittedName>
        <fullName evidence="1">XRE family transcriptional regulator</fullName>
    </submittedName>
</protein>
<gene>
    <name evidence="1" type="ORF">QIT00_30880</name>
</gene>
<sequence length="423" mass="45635">MTAKDLRALLKELGMTHEELADAMNDAIESLTGTRGKVSARTVHNLVSGKTRWPHTKQRMALEIVTGRTAVELGFTPRAKRPEHDDQESAVLRRTFGTATVALALSAAPVSAATRRRVGSGDVQRLHAKFADIIARDHHQGGRATIEAQAVGLAGEAIGLLQGGSASQRVQDAVYATAASFTSSAMWAAIDGRRFDSAQRHFDRATTLAGMSGDLAIQFRIWSHAGSLYRHLGRPVDALAANDAARRLPIARRDPLFAALGHARHAAIHGIRGDLAAIRRCLSLAEDAFDRAHGHNLDEPRPVWMRAFFDRAELHSLATAAHLAARDFATAEAHAHRSLAALRPSLTRTRAITTARLASAQLGQGDVSPAVRTAMSVPFESTGHPRVAGMLTAFERALNEIAPHSAPARAWATYADDRLRRTP</sequence>
<proteinExistence type="predicted"/>
<reference evidence="1 2" key="1">
    <citation type="submission" date="2023-05" db="EMBL/GenBank/DDBJ databases">
        <title>Draft genome sequence of Streptomyces sp. B-S-A12 isolated from a cave soil in Thailand.</title>
        <authorList>
            <person name="Chamroensaksri N."/>
            <person name="Muangham S."/>
        </authorList>
    </citation>
    <scope>NUCLEOTIDE SEQUENCE [LARGE SCALE GENOMIC DNA]</scope>
    <source>
        <strain evidence="1 2">B-S-A12</strain>
    </source>
</reference>
<comment type="caution">
    <text evidence="1">The sequence shown here is derived from an EMBL/GenBank/DDBJ whole genome shotgun (WGS) entry which is preliminary data.</text>
</comment>
<dbReference type="Proteomes" id="UP001237105">
    <property type="component" value="Unassembled WGS sequence"/>
</dbReference>
<evidence type="ECO:0000313" key="1">
    <source>
        <dbReference type="EMBL" id="MDI3422896.1"/>
    </source>
</evidence>